<evidence type="ECO:0000313" key="2">
    <source>
        <dbReference type="Proteomes" id="UP000628448"/>
    </source>
</evidence>
<protein>
    <submittedName>
        <fullName evidence="1">Uncharacterized protein</fullName>
    </submittedName>
</protein>
<comment type="caution">
    <text evidence="1">The sequence shown here is derived from an EMBL/GenBank/DDBJ whole genome shotgun (WGS) entry which is preliminary data.</text>
</comment>
<dbReference type="EMBL" id="JADWYR010000002">
    <property type="protein sequence ID" value="MBG9377905.1"/>
    <property type="molecule type" value="Genomic_DNA"/>
</dbReference>
<organism evidence="1 2">
    <name type="scientific">Panacibacter microcysteis</name>
    <dbReference type="NCBI Taxonomy" id="2793269"/>
    <lineage>
        <taxon>Bacteria</taxon>
        <taxon>Pseudomonadati</taxon>
        <taxon>Bacteroidota</taxon>
        <taxon>Chitinophagia</taxon>
        <taxon>Chitinophagales</taxon>
        <taxon>Chitinophagaceae</taxon>
        <taxon>Panacibacter</taxon>
    </lineage>
</organism>
<evidence type="ECO:0000313" key="1">
    <source>
        <dbReference type="EMBL" id="MBG9377905.1"/>
    </source>
</evidence>
<dbReference type="RefSeq" id="WP_196991966.1">
    <property type="nucleotide sequence ID" value="NZ_JADWYR010000002.1"/>
</dbReference>
<accession>A0A931GYW9</accession>
<keyword evidence="2" id="KW-1185">Reference proteome</keyword>
<proteinExistence type="predicted"/>
<reference evidence="1" key="1">
    <citation type="submission" date="2020-11" db="EMBL/GenBank/DDBJ databases">
        <title>Bacterial whole genome sequence for Panacibacter sp. DH6.</title>
        <authorList>
            <person name="Le V."/>
            <person name="Ko S."/>
            <person name="Ahn C.-Y."/>
            <person name="Oh H.-M."/>
        </authorList>
    </citation>
    <scope>NUCLEOTIDE SEQUENCE</scope>
    <source>
        <strain evidence="1">DH6</strain>
    </source>
</reference>
<sequence>MITSTLQYLLAFGLTLSFNFGNPKPIQDNSIFLPDTTVGSKIITDEIAGSAYRKSAKGYFLIIGKDTSKFTCIFSDSKDGKYVSLDFIGKDNQTSYRERMEHLRIILPFASKDYKMDSLKSIYFGRLVNNGDIAIYLTKNYRMKFGKSDKISNYSTISRFIEKSKLCSDINLIFKPYSISVKKVMVEKVFFTSKKELNRTSKIETKPSEINDKILDCLTWISLKPL</sequence>
<gene>
    <name evidence="1" type="ORF">I5907_16815</name>
</gene>
<dbReference type="Proteomes" id="UP000628448">
    <property type="component" value="Unassembled WGS sequence"/>
</dbReference>
<dbReference type="AlphaFoldDB" id="A0A931GYW9"/>
<name>A0A931GYW9_9BACT</name>